<dbReference type="SMART" id="SM00028">
    <property type="entry name" value="TPR"/>
    <property type="match status" value="3"/>
</dbReference>
<dbReference type="InterPro" id="IPR027417">
    <property type="entry name" value="P-loop_NTPase"/>
</dbReference>
<feature type="compositionally biased region" description="Polar residues" evidence="5">
    <location>
        <begin position="923"/>
        <end position="945"/>
    </location>
</feature>
<dbReference type="Pfam" id="PF00211">
    <property type="entry name" value="Guanylate_cyc"/>
    <property type="match status" value="1"/>
</dbReference>
<keyword evidence="4" id="KW-0802">TPR repeat</keyword>
<proteinExistence type="predicted"/>
<dbReference type="PROSITE" id="PS50125">
    <property type="entry name" value="GUANYLATE_CYCLASE_2"/>
    <property type="match status" value="1"/>
</dbReference>
<feature type="domain" description="Guanylate cyclase" evidence="6">
    <location>
        <begin position="202"/>
        <end position="327"/>
    </location>
</feature>
<evidence type="ECO:0000256" key="2">
    <source>
        <dbReference type="ARBA" id="ARBA00022840"/>
    </source>
</evidence>
<dbReference type="SUPFAM" id="SSF52540">
    <property type="entry name" value="P-loop containing nucleoside triphosphate hydrolases"/>
    <property type="match status" value="1"/>
</dbReference>
<dbReference type="GeneID" id="109471048"/>
<dbReference type="GO" id="GO:0004016">
    <property type="term" value="F:adenylate cyclase activity"/>
    <property type="evidence" value="ECO:0007669"/>
    <property type="project" value="TreeGrafter"/>
</dbReference>
<accession>A0A6P4Y9S0</accession>
<dbReference type="GO" id="GO:0005737">
    <property type="term" value="C:cytoplasm"/>
    <property type="evidence" value="ECO:0007669"/>
    <property type="project" value="TreeGrafter"/>
</dbReference>
<evidence type="ECO:0000256" key="1">
    <source>
        <dbReference type="ARBA" id="ARBA00022741"/>
    </source>
</evidence>
<feature type="region of interest" description="Disordered" evidence="5">
    <location>
        <begin position="905"/>
        <end position="976"/>
    </location>
</feature>
<evidence type="ECO:0000256" key="4">
    <source>
        <dbReference type="PROSITE-ProRule" id="PRU00339"/>
    </source>
</evidence>
<dbReference type="SUPFAM" id="SSF48452">
    <property type="entry name" value="TPR-like"/>
    <property type="match status" value="1"/>
</dbReference>
<name>A0A6P4Y9S0_BRABE</name>
<evidence type="ECO:0000313" key="7">
    <source>
        <dbReference type="Proteomes" id="UP000515135"/>
    </source>
</evidence>
<dbReference type="FunFam" id="3.30.70.1230:FF:000017">
    <property type="entry name" value="Adenylate cyclase type 10"/>
    <property type="match status" value="1"/>
</dbReference>
<dbReference type="OrthoDB" id="194468at2759"/>
<evidence type="ECO:0000259" key="6">
    <source>
        <dbReference type="PROSITE" id="PS50125"/>
    </source>
</evidence>
<keyword evidence="2" id="KW-0067">ATP-binding</keyword>
<dbReference type="CDD" id="cd07302">
    <property type="entry name" value="CHD"/>
    <property type="match status" value="1"/>
</dbReference>
<dbReference type="Proteomes" id="UP000515135">
    <property type="component" value="Unplaced"/>
</dbReference>
<gene>
    <name evidence="8" type="primary">LOC109471048</name>
</gene>
<protein>
    <submittedName>
        <fullName evidence="8">LOW QUALITY PROTEIN: adenylate cyclase type 10-like</fullName>
    </submittedName>
</protein>
<evidence type="ECO:0000313" key="8">
    <source>
        <dbReference type="RefSeq" id="XP_019625790.1"/>
    </source>
</evidence>
<evidence type="ECO:0000256" key="3">
    <source>
        <dbReference type="ARBA" id="ARBA00023239"/>
    </source>
</evidence>
<dbReference type="GO" id="GO:0005524">
    <property type="term" value="F:ATP binding"/>
    <property type="evidence" value="ECO:0007669"/>
    <property type="project" value="UniProtKB-KW"/>
</dbReference>
<dbReference type="GO" id="GO:0035556">
    <property type="term" value="P:intracellular signal transduction"/>
    <property type="evidence" value="ECO:0007669"/>
    <property type="project" value="InterPro"/>
</dbReference>
<dbReference type="InterPro" id="IPR041664">
    <property type="entry name" value="AAA_16"/>
</dbReference>
<keyword evidence="7" id="KW-1185">Reference proteome</keyword>
<dbReference type="Gene3D" id="1.25.40.10">
    <property type="entry name" value="Tetratricopeptide repeat domain"/>
    <property type="match status" value="1"/>
</dbReference>
<dbReference type="KEGG" id="bbel:109471048"/>
<dbReference type="PROSITE" id="PS50005">
    <property type="entry name" value="TPR"/>
    <property type="match status" value="1"/>
</dbReference>
<dbReference type="InterPro" id="IPR001054">
    <property type="entry name" value="A/G_cyclase"/>
</dbReference>
<dbReference type="PANTHER" id="PTHR16305">
    <property type="entry name" value="TESTICULAR SOLUBLE ADENYLYL CYCLASE"/>
    <property type="match status" value="1"/>
</dbReference>
<dbReference type="InterPro" id="IPR011990">
    <property type="entry name" value="TPR-like_helical_dom_sf"/>
</dbReference>
<sequence>MCSLDIQSVCDNWETDVGVKLRVKIGLAAGEMKITHFGNDVERIFTVTGQSVTDANLAEKFADSGTVILSPMAWRLCDKSRFQWEFRKDGHHVKVSGIISEDVISSALSVGSSFSEARPKSPGKLSTTSGLRGRRKSGQSGDSGLSQKTSPELVWRNIRREACYSEDDSAMEDIRKYIIRPVLQKLDDDQPLIYLSEVRQVSVVFINLVHQDNFNDEQECEAFQEAFDIVYNNVHKMQGCLNKVFMFDKGCTFLAIFGLPGYKHEDDSAHVLKASSKILKELGEKENVRHISIGVTTGSTFCGVVGHKYRHEYTVIGRKVNLAARLMMAYRDKVSCDNETYYHSKLPRHAFDELPFIELKGVNQTTPMHEYLGDDRDGKAHAAEAPEYPLLGREKEIDRFLDELHLMTQHLEKGDHRRVIIFEGEAGIGKSRMLEEVIMKAEEEGIRVLSCALTIQDYNTPYLTVKTLIDMLFDIDSKDSHIEAEHHLLNIIKHHDVADELCLLNDLINVKFHVTPHVAAMRGEERTRELHKLLYKIVHEYTAENFVMFVVDNAHLIDHDSWEFISDLAEDPNSVCVMTMRPLQPNKMPSPTALSVLYSPFTLHLKLSGLDASVIPDLACQILDVAQIPKEIKEVLQKRSHGVPSWCEQVLRHLYFQGSIKIVHMEDAPPDYSRLSHKRSSIRKRSISTGASSYTMMGGSTSQIGSRTTAVVETTMVCILASGVNLDDFNLPESVKDMMVARLDRLNTSDNMAAKCASVIGVTFTRRMLEAIIPQYNTKKVRASVQSLMQCQILECAAGDDEEHRVHQHHAHLAASQKIECRCVKDPKDENFLVYPSGNRSNPVVVDIHCRLLRFRSPLIQETAYALLTEDQRKALHKMCGEFLEGQAHKCKACGGGDFVHYHGPQAQKDTEPKQQEKPSLGLVQSTTGTEESYASLKMVQSKQRPSIEKPPSALGAGPKRMSGGGGSRRQSSFAGRVQKMERGFKAQDFKRSSNFSNQAIDEGSVTSFGSRMSGSRLSMDSKSRTSAGFFGSASEVEMEQKWKQLDIDLRGCECLQVLASVYPLLLHHWKGAGNVTKVVHFLVESAAAAVSVNNNMEALSHLSEVSDMLKAISKGRKALENATEMTSRVDREERARIESLQGQAYFQMDRFEDSMPHFHRALKILGNPQPTSEAGVSLRLLRSGFRQLLHVMWPAQFVGKATSARANVLVEQARCLSHVSHAYHMVHQDRRALVAALQQLNAAEQADDDLHELITAYTAIMENCQLMNWSRIAEGYERKALKRCKEVESSLVADDLITLAHLFSVSMSLRLGRGQIHPAVDSGYHSKSVCERLHDNAMELQCLPLLAQALLLANRERDSVEVVRQLFYLSEENEDAIGKAWYYCCCLDLLLEEGVVLENYEECVEFTSESAEDPSFMDDAIPRFYLLAGLALCASRKGNWYRAESWFLLAEAIHPPRLETFMAANAYAKVVECELLAYCNALVLGLKVTLMRKQAEKAIKQLGHVCLAFPVLKPRWLHYQAYFHMLSGDSKTGREFVDKAVEVCEEHGNEMEEKWVLYNRRRWFKKRKVNQTKLWTPDGDLDWHAKDDPGATEIKYWLPMPPPSNKW</sequence>
<keyword evidence="3" id="KW-0456">Lyase</keyword>
<evidence type="ECO:0000256" key="5">
    <source>
        <dbReference type="SAM" id="MobiDB-lite"/>
    </source>
</evidence>
<dbReference type="PANTHER" id="PTHR16305:SF28">
    <property type="entry name" value="GUANYLATE CYCLASE DOMAIN-CONTAINING PROTEIN"/>
    <property type="match status" value="1"/>
</dbReference>
<dbReference type="Pfam" id="PF13191">
    <property type="entry name" value="AAA_16"/>
    <property type="match status" value="1"/>
</dbReference>
<keyword evidence="1" id="KW-0547">Nucleotide-binding</keyword>
<dbReference type="GO" id="GO:0009190">
    <property type="term" value="P:cyclic nucleotide biosynthetic process"/>
    <property type="evidence" value="ECO:0007669"/>
    <property type="project" value="InterPro"/>
</dbReference>
<dbReference type="InterPro" id="IPR029787">
    <property type="entry name" value="Nucleotide_cyclase"/>
</dbReference>
<dbReference type="Gene3D" id="3.30.70.1230">
    <property type="entry name" value="Nucleotide cyclase"/>
    <property type="match status" value="2"/>
</dbReference>
<feature type="repeat" description="TPR" evidence="4">
    <location>
        <begin position="1136"/>
        <end position="1169"/>
    </location>
</feature>
<dbReference type="SUPFAM" id="SSF55073">
    <property type="entry name" value="Nucleotide cyclase"/>
    <property type="match status" value="2"/>
</dbReference>
<feature type="compositionally biased region" description="Polar residues" evidence="5">
    <location>
        <begin position="138"/>
        <end position="148"/>
    </location>
</feature>
<organism evidence="7 8">
    <name type="scientific">Branchiostoma belcheri</name>
    <name type="common">Amphioxus</name>
    <dbReference type="NCBI Taxonomy" id="7741"/>
    <lineage>
        <taxon>Eukaryota</taxon>
        <taxon>Metazoa</taxon>
        <taxon>Chordata</taxon>
        <taxon>Cephalochordata</taxon>
        <taxon>Leptocardii</taxon>
        <taxon>Amphioxiformes</taxon>
        <taxon>Branchiostomatidae</taxon>
        <taxon>Branchiostoma</taxon>
    </lineage>
</organism>
<feature type="region of interest" description="Disordered" evidence="5">
    <location>
        <begin position="113"/>
        <end position="148"/>
    </location>
</feature>
<dbReference type="InterPro" id="IPR019734">
    <property type="entry name" value="TPR_rpt"/>
</dbReference>
<dbReference type="RefSeq" id="XP_019625790.1">
    <property type="nucleotide sequence ID" value="XM_019770231.1"/>
</dbReference>
<reference evidence="8" key="1">
    <citation type="submission" date="2025-08" db="UniProtKB">
        <authorList>
            <consortium name="RefSeq"/>
        </authorList>
    </citation>
    <scope>IDENTIFICATION</scope>
    <source>
        <tissue evidence="8">Gonad</tissue>
    </source>
</reference>